<keyword evidence="1" id="KW-0812">Transmembrane</keyword>
<keyword evidence="1" id="KW-0472">Membrane</keyword>
<feature type="transmembrane region" description="Helical" evidence="1">
    <location>
        <begin position="25"/>
        <end position="47"/>
    </location>
</feature>
<sequence>MTKYLPMPMEAIWTCLRKYGIPNEYLPQIVDINSFISFYFFFFNFILKQFSRRLLKTEVVGFFFLQNYCTYTYIPIPSWKRNSDVNIDMSVMVCEYVMGKN</sequence>
<organism evidence="2">
    <name type="scientific">Cacopsylla melanoneura</name>
    <dbReference type="NCBI Taxonomy" id="428564"/>
    <lineage>
        <taxon>Eukaryota</taxon>
        <taxon>Metazoa</taxon>
        <taxon>Ecdysozoa</taxon>
        <taxon>Arthropoda</taxon>
        <taxon>Hexapoda</taxon>
        <taxon>Insecta</taxon>
        <taxon>Pterygota</taxon>
        <taxon>Neoptera</taxon>
        <taxon>Paraneoptera</taxon>
        <taxon>Hemiptera</taxon>
        <taxon>Sternorrhyncha</taxon>
        <taxon>Psylloidea</taxon>
        <taxon>Psyllidae</taxon>
        <taxon>Psyllinae</taxon>
        <taxon>Cacopsylla</taxon>
    </lineage>
</organism>
<reference evidence="2" key="1">
    <citation type="submission" date="2021-05" db="EMBL/GenBank/DDBJ databases">
        <authorList>
            <person name="Alioto T."/>
            <person name="Alioto T."/>
            <person name="Gomez Garrido J."/>
        </authorList>
    </citation>
    <scope>NUCLEOTIDE SEQUENCE</scope>
</reference>
<dbReference type="AlphaFoldDB" id="A0A8D9AVD0"/>
<dbReference type="EMBL" id="HBUF01590350">
    <property type="protein sequence ID" value="CAG6773150.1"/>
    <property type="molecule type" value="Transcribed_RNA"/>
</dbReference>
<proteinExistence type="predicted"/>
<name>A0A8D9AVD0_9HEMI</name>
<dbReference type="EMBL" id="HBUF01590349">
    <property type="protein sequence ID" value="CAG6773149.1"/>
    <property type="molecule type" value="Transcribed_RNA"/>
</dbReference>
<evidence type="ECO:0000256" key="1">
    <source>
        <dbReference type="SAM" id="Phobius"/>
    </source>
</evidence>
<protein>
    <submittedName>
        <fullName evidence="2">Uncharacterized protein</fullName>
    </submittedName>
</protein>
<accession>A0A8D9AVD0</accession>
<evidence type="ECO:0000313" key="2">
    <source>
        <dbReference type="EMBL" id="CAG6773150.1"/>
    </source>
</evidence>
<keyword evidence="1" id="KW-1133">Transmembrane helix</keyword>